<keyword evidence="6" id="KW-0832">Ubl conjugation</keyword>
<feature type="region of interest" description="Disordered" evidence="10">
    <location>
        <begin position="592"/>
        <end position="618"/>
    </location>
</feature>
<feature type="compositionally biased region" description="Low complexity" evidence="10">
    <location>
        <begin position="182"/>
        <end position="191"/>
    </location>
</feature>
<evidence type="ECO:0000256" key="1">
    <source>
        <dbReference type="ARBA" id="ARBA00004123"/>
    </source>
</evidence>
<feature type="region of interest" description="Disordered" evidence="10">
    <location>
        <begin position="417"/>
        <end position="442"/>
    </location>
</feature>
<evidence type="ECO:0000256" key="6">
    <source>
        <dbReference type="ARBA" id="ARBA00022843"/>
    </source>
</evidence>
<organism evidence="12 13">
    <name type="scientific">Crepidotus variabilis</name>
    <dbReference type="NCBI Taxonomy" id="179855"/>
    <lineage>
        <taxon>Eukaryota</taxon>
        <taxon>Fungi</taxon>
        <taxon>Dikarya</taxon>
        <taxon>Basidiomycota</taxon>
        <taxon>Agaricomycotina</taxon>
        <taxon>Agaricomycetes</taxon>
        <taxon>Agaricomycetidae</taxon>
        <taxon>Agaricales</taxon>
        <taxon>Agaricineae</taxon>
        <taxon>Crepidotaceae</taxon>
        <taxon>Crepidotus</taxon>
    </lineage>
</organism>
<dbReference type="GO" id="GO:0006355">
    <property type="term" value="P:regulation of DNA-templated transcription"/>
    <property type="evidence" value="ECO:0007669"/>
    <property type="project" value="InterPro"/>
</dbReference>
<dbReference type="InterPro" id="IPR040221">
    <property type="entry name" value="CDCA7/CDA7L"/>
</dbReference>
<dbReference type="GO" id="GO:0005634">
    <property type="term" value="C:nucleus"/>
    <property type="evidence" value="ECO:0007669"/>
    <property type="project" value="UniProtKB-SubCell"/>
</dbReference>
<reference evidence="12" key="1">
    <citation type="submission" date="2020-11" db="EMBL/GenBank/DDBJ databases">
        <authorList>
            <consortium name="DOE Joint Genome Institute"/>
            <person name="Ahrendt S."/>
            <person name="Riley R."/>
            <person name="Andreopoulos W."/>
            <person name="Labutti K."/>
            <person name="Pangilinan J."/>
            <person name="Ruiz-Duenas F.J."/>
            <person name="Barrasa J.M."/>
            <person name="Sanchez-Garcia M."/>
            <person name="Camarero S."/>
            <person name="Miyauchi S."/>
            <person name="Serrano A."/>
            <person name="Linde D."/>
            <person name="Babiker R."/>
            <person name="Drula E."/>
            <person name="Ayuso-Fernandez I."/>
            <person name="Pacheco R."/>
            <person name="Padilla G."/>
            <person name="Ferreira P."/>
            <person name="Barriuso J."/>
            <person name="Kellner H."/>
            <person name="Castanera R."/>
            <person name="Alfaro M."/>
            <person name="Ramirez L."/>
            <person name="Pisabarro A.G."/>
            <person name="Kuo A."/>
            <person name="Tritt A."/>
            <person name="Lipzen A."/>
            <person name="He G."/>
            <person name="Yan M."/>
            <person name="Ng V."/>
            <person name="Cullen D."/>
            <person name="Martin F."/>
            <person name="Rosso M.-N."/>
            <person name="Henrissat B."/>
            <person name="Hibbett D."/>
            <person name="Martinez A.T."/>
            <person name="Grigoriev I.V."/>
        </authorList>
    </citation>
    <scope>NUCLEOTIDE SEQUENCE</scope>
    <source>
        <strain evidence="12">CBS 506.95</strain>
    </source>
</reference>
<keyword evidence="3" id="KW-0963">Cytoplasm</keyword>
<proteinExistence type="predicted"/>
<dbReference type="OrthoDB" id="298344at2759"/>
<keyword evidence="7" id="KW-0805">Transcription regulation</keyword>
<dbReference type="PANTHER" id="PTHR31169:SF8">
    <property type="entry name" value="ZINC-FINGER DOMAIN OF MONOAMINE-OXIDASE A REPRESSOR R1 PROTEIN"/>
    <property type="match status" value="1"/>
</dbReference>
<evidence type="ECO:0000256" key="2">
    <source>
        <dbReference type="ARBA" id="ARBA00004496"/>
    </source>
</evidence>
<dbReference type="Proteomes" id="UP000807306">
    <property type="component" value="Unassembled WGS sequence"/>
</dbReference>
<dbReference type="AlphaFoldDB" id="A0A9P6EDY0"/>
<keyword evidence="13" id="KW-1185">Reference proteome</keyword>
<dbReference type="InterPro" id="IPR018866">
    <property type="entry name" value="Znf-4CXXC_R1"/>
</dbReference>
<evidence type="ECO:0000313" key="13">
    <source>
        <dbReference type="Proteomes" id="UP000807306"/>
    </source>
</evidence>
<dbReference type="EMBL" id="MU157862">
    <property type="protein sequence ID" value="KAF9527302.1"/>
    <property type="molecule type" value="Genomic_DNA"/>
</dbReference>
<feature type="compositionally biased region" description="Basic and acidic residues" evidence="10">
    <location>
        <begin position="157"/>
        <end position="181"/>
    </location>
</feature>
<evidence type="ECO:0000256" key="5">
    <source>
        <dbReference type="ARBA" id="ARBA00022553"/>
    </source>
</evidence>
<keyword evidence="9" id="KW-0539">Nucleus</keyword>
<evidence type="ECO:0000256" key="4">
    <source>
        <dbReference type="ARBA" id="ARBA00022499"/>
    </source>
</evidence>
<feature type="region of interest" description="Disordered" evidence="10">
    <location>
        <begin position="146"/>
        <end position="191"/>
    </location>
</feature>
<dbReference type="PANTHER" id="PTHR31169">
    <property type="entry name" value="OS05G0300700 PROTEIN"/>
    <property type="match status" value="1"/>
</dbReference>
<feature type="domain" description="Zinc-finger" evidence="11">
    <location>
        <begin position="67"/>
        <end position="146"/>
    </location>
</feature>
<feature type="region of interest" description="Disordered" evidence="10">
    <location>
        <begin position="330"/>
        <end position="351"/>
    </location>
</feature>
<gene>
    <name evidence="12" type="ORF">CPB83DRAFT_856322</name>
</gene>
<keyword evidence="8" id="KW-0804">Transcription</keyword>
<evidence type="ECO:0000259" key="11">
    <source>
        <dbReference type="Pfam" id="PF10497"/>
    </source>
</evidence>
<comment type="caution">
    <text evidence="12">The sequence shown here is derived from an EMBL/GenBank/DDBJ whole genome shotgun (WGS) entry which is preliminary data.</text>
</comment>
<keyword evidence="5" id="KW-0597">Phosphoprotein</keyword>
<sequence>MAQSSTPSTSSKRKLTDREPSGLIFDGVVMSVKKLKLAPTLHNPPLKEKVDNALKNATEEFPNGYVYCHQCRKRRDAKVTISCTAVYMVGKKERSCKASYCKTCLLKKYGEEIARVSRSTYNCPKCRDVCMCHTCRKAKGLEPLRKKLSSTNPGDETDAKSKHSEPKAFKEPAKSTSKTKETASAATKAPVQPVVKPPKVLPVLNWERVPSSLNEDEANDRILIREFMFRFGDYLDPVIGKGHSEELEFFGGRANKQADNSGVTVWVGEMTIKSLVVGLLGLFAAHRDAEATKLIKNTLKEMRSAGANLNKLWSLLSALRDDVAKITTSESSSCLTFPNPSPPPPNAAPARSLRNVKTSDDALHVAQSSQMIPVLLALINLALHTSSIRDEIDQGLKDNKDVTKDAKEATRLENERWEEVKKTMESPPDAKQKNTAKDKERVAENKIKRATHKDNMTRIENALRIVSSSFSPRFITLGTDLDGRVYYALSPGVAEREAALEFLNVASSSRPMKMKKKARLLNEEERQEMREWSWFVAVWGEKSRETTSGDRSKRMDLDDEDEVESGPHWWGFWDIQEINKLAEWVSIKSGLSDDEQAGDTPSAASSVSSSKATNKAEPKVEQLKRLVHGLKDYATLLEWRVKEDKYTSFTTSKKA</sequence>
<accession>A0A9P6EDY0</accession>
<feature type="compositionally biased region" description="Low complexity" evidence="10">
    <location>
        <begin position="602"/>
        <end position="612"/>
    </location>
</feature>
<name>A0A9P6EDY0_9AGAR</name>
<evidence type="ECO:0000256" key="8">
    <source>
        <dbReference type="ARBA" id="ARBA00023163"/>
    </source>
</evidence>
<dbReference type="Pfam" id="PF10497">
    <property type="entry name" value="zf-4CXXC_R1"/>
    <property type="match status" value="1"/>
</dbReference>
<protein>
    <recommendedName>
        <fullName evidence="11">Zinc-finger domain-containing protein</fullName>
    </recommendedName>
</protein>
<evidence type="ECO:0000256" key="7">
    <source>
        <dbReference type="ARBA" id="ARBA00023015"/>
    </source>
</evidence>
<evidence type="ECO:0000256" key="9">
    <source>
        <dbReference type="ARBA" id="ARBA00023242"/>
    </source>
</evidence>
<evidence type="ECO:0000256" key="10">
    <source>
        <dbReference type="SAM" id="MobiDB-lite"/>
    </source>
</evidence>
<comment type="subcellular location">
    <subcellularLocation>
        <location evidence="2">Cytoplasm</location>
    </subcellularLocation>
    <subcellularLocation>
        <location evidence="1">Nucleus</location>
    </subcellularLocation>
</comment>
<keyword evidence="4" id="KW-1017">Isopeptide bond</keyword>
<dbReference type="GO" id="GO:0005737">
    <property type="term" value="C:cytoplasm"/>
    <property type="evidence" value="ECO:0007669"/>
    <property type="project" value="UniProtKB-SubCell"/>
</dbReference>
<evidence type="ECO:0000313" key="12">
    <source>
        <dbReference type="EMBL" id="KAF9527302.1"/>
    </source>
</evidence>
<evidence type="ECO:0000256" key="3">
    <source>
        <dbReference type="ARBA" id="ARBA00022490"/>
    </source>
</evidence>